<proteinExistence type="predicted"/>
<dbReference type="Pfam" id="PF13412">
    <property type="entry name" value="HTH_24"/>
    <property type="match status" value="1"/>
</dbReference>
<evidence type="ECO:0000313" key="2">
    <source>
        <dbReference type="Proteomes" id="UP000660675"/>
    </source>
</evidence>
<keyword evidence="2" id="KW-1185">Reference proteome</keyword>
<comment type="caution">
    <text evidence="1">The sequence shown here is derived from an EMBL/GenBank/DDBJ whole genome shotgun (WGS) entry which is preliminary data.</text>
</comment>
<dbReference type="InterPro" id="IPR036388">
    <property type="entry name" value="WH-like_DNA-bd_sf"/>
</dbReference>
<dbReference type="Gene3D" id="1.10.10.10">
    <property type="entry name" value="Winged helix-like DNA-binding domain superfamily/Winged helix DNA-binding domain"/>
    <property type="match status" value="1"/>
</dbReference>
<dbReference type="Proteomes" id="UP000660675">
    <property type="component" value="Unassembled WGS sequence"/>
</dbReference>
<dbReference type="SUPFAM" id="SSF46785">
    <property type="entry name" value="Winged helix' DNA-binding domain"/>
    <property type="match status" value="1"/>
</dbReference>
<gene>
    <name evidence="1" type="ORF">GCM10015535_36060</name>
</gene>
<sequence>MILYRHDLTLGARLTYIALRYEKSMKPLEPLVLFQAELAERIGKSRSSIEKYLEELREAGYIITERRHAGTQFTFTAPFNPENDVYWEELLNELSD</sequence>
<protein>
    <recommendedName>
        <fullName evidence="3">Helix-turn-helix domain-containing protein</fullName>
    </recommendedName>
</protein>
<dbReference type="EMBL" id="BMTF01000011">
    <property type="protein sequence ID" value="GGV87063.1"/>
    <property type="molecule type" value="Genomic_DNA"/>
</dbReference>
<name>A0ABQ2W0K4_9ACTN</name>
<accession>A0ABQ2W0K4</accession>
<organism evidence="1 2">
    <name type="scientific">Streptomyces gelaticus</name>
    <dbReference type="NCBI Taxonomy" id="285446"/>
    <lineage>
        <taxon>Bacteria</taxon>
        <taxon>Bacillati</taxon>
        <taxon>Actinomycetota</taxon>
        <taxon>Actinomycetes</taxon>
        <taxon>Kitasatosporales</taxon>
        <taxon>Streptomycetaceae</taxon>
        <taxon>Streptomyces</taxon>
    </lineage>
</organism>
<evidence type="ECO:0008006" key="3">
    <source>
        <dbReference type="Google" id="ProtNLM"/>
    </source>
</evidence>
<reference evidence="2" key="1">
    <citation type="journal article" date="2019" name="Int. J. Syst. Evol. Microbiol.">
        <title>The Global Catalogue of Microorganisms (GCM) 10K type strain sequencing project: providing services to taxonomists for standard genome sequencing and annotation.</title>
        <authorList>
            <consortium name="The Broad Institute Genomics Platform"/>
            <consortium name="The Broad Institute Genome Sequencing Center for Infectious Disease"/>
            <person name="Wu L."/>
            <person name="Ma J."/>
        </authorList>
    </citation>
    <scope>NUCLEOTIDE SEQUENCE [LARGE SCALE GENOMIC DNA]</scope>
    <source>
        <strain evidence="2">JCM 4376</strain>
    </source>
</reference>
<dbReference type="InterPro" id="IPR036390">
    <property type="entry name" value="WH_DNA-bd_sf"/>
</dbReference>
<evidence type="ECO:0000313" key="1">
    <source>
        <dbReference type="EMBL" id="GGV87063.1"/>
    </source>
</evidence>
<dbReference type="RefSeq" id="WP_189544766.1">
    <property type="nucleotide sequence ID" value="NZ_BMTF01000011.1"/>
</dbReference>